<organism evidence="2 3">
    <name type="scientific">Holospora curviuscula</name>
    <dbReference type="NCBI Taxonomy" id="1082868"/>
    <lineage>
        <taxon>Bacteria</taxon>
        <taxon>Pseudomonadati</taxon>
        <taxon>Pseudomonadota</taxon>
        <taxon>Alphaproteobacteria</taxon>
        <taxon>Holosporales</taxon>
        <taxon>Holosporaceae</taxon>
        <taxon>Holospora</taxon>
    </lineage>
</organism>
<dbReference type="Proteomes" id="UP000239425">
    <property type="component" value="Unassembled WGS sequence"/>
</dbReference>
<gene>
    <name evidence="2" type="ORF">HCUR_00033</name>
</gene>
<evidence type="ECO:0000313" key="3">
    <source>
        <dbReference type="Proteomes" id="UP000239425"/>
    </source>
</evidence>
<name>A0A2S5RI19_9PROT</name>
<dbReference type="EMBL" id="PHHC01000002">
    <property type="protein sequence ID" value="PPE06969.1"/>
    <property type="molecule type" value="Genomic_DNA"/>
</dbReference>
<keyword evidence="3" id="KW-1185">Reference proteome</keyword>
<dbReference type="RefSeq" id="WP_104206236.1">
    <property type="nucleotide sequence ID" value="NZ_PHHC01000002.1"/>
</dbReference>
<feature type="compositionally biased region" description="Polar residues" evidence="1">
    <location>
        <begin position="84"/>
        <end position="106"/>
    </location>
</feature>
<accession>A0A2S5RI19</accession>
<evidence type="ECO:0000256" key="1">
    <source>
        <dbReference type="SAM" id="MobiDB-lite"/>
    </source>
</evidence>
<proteinExistence type="predicted"/>
<protein>
    <submittedName>
        <fullName evidence="2">Uncharacterized protein</fullName>
    </submittedName>
</protein>
<comment type="caution">
    <text evidence="2">The sequence shown here is derived from an EMBL/GenBank/DDBJ whole genome shotgun (WGS) entry which is preliminary data.</text>
</comment>
<feature type="region of interest" description="Disordered" evidence="1">
    <location>
        <begin position="78"/>
        <end position="106"/>
    </location>
</feature>
<evidence type="ECO:0000313" key="2">
    <source>
        <dbReference type="EMBL" id="PPE06969.1"/>
    </source>
</evidence>
<sequence>MNVTHRKFLILTTLTFCWNTVGAFPEEWEKKLGECTNGIKAIDEALKKGEVLINGSQKMDQCIRIISDINRHLTRSRVTERTENTQLTHSYATQDTENTSQTSNIHTGHSASWKKLIPEIQKAYNLYQDLKQNFLSASDKDYESISQLKHDDPNYVMNLNNFIQDTIKQFEEESNFFSKLLTEEDLVDSNFNTKQPLPYIASALGSFYEKLILFYIKFIMRDLFFMLEPCATLLNDPQSKKRALELLDIKKLYIENERKFLRKIIETQKNNQNLRIQEIAKHSKEQLLTFKEQIIPVVKETFELLKKSNQQEKDSNKCLHHAENSLKRVLEIEGRTESILQSLDELEPHLQKFTY</sequence>
<reference evidence="2 3" key="1">
    <citation type="submission" date="2017-11" db="EMBL/GenBank/DDBJ databases">
        <title>Comparative genomic analysis of Holospora spp., intranuclear symbionts of paramecia.</title>
        <authorList>
            <person name="Garushyants S.K."/>
            <person name="Beliavskaya A."/>
            <person name="Malko D.B."/>
            <person name="Logacheva M.D."/>
            <person name="Rautian M.S."/>
            <person name="Gelfand M.S."/>
        </authorList>
    </citation>
    <scope>NUCLEOTIDE SEQUENCE [LARGE SCALE GENOMIC DNA]</scope>
    <source>
        <strain evidence="3">02AZ16</strain>
    </source>
</reference>
<dbReference type="AlphaFoldDB" id="A0A2S5RI19"/>